<feature type="region of interest" description="Disordered" evidence="1">
    <location>
        <begin position="71"/>
        <end position="93"/>
    </location>
</feature>
<accession>A0A3L8SMD9</accession>
<dbReference type="EMBL" id="QUSF01000013">
    <property type="protein sequence ID" value="RLW04401.1"/>
    <property type="molecule type" value="Genomic_DNA"/>
</dbReference>
<evidence type="ECO:0000313" key="2">
    <source>
        <dbReference type="EMBL" id="RLW04401.1"/>
    </source>
</evidence>
<feature type="compositionally biased region" description="Polar residues" evidence="1">
    <location>
        <begin position="21"/>
        <end position="31"/>
    </location>
</feature>
<keyword evidence="3" id="KW-1185">Reference proteome</keyword>
<comment type="caution">
    <text evidence="2">The sequence shown here is derived from an EMBL/GenBank/DDBJ whole genome shotgun (WGS) entry which is preliminary data.</text>
</comment>
<protein>
    <submittedName>
        <fullName evidence="2">Uncharacterized protein</fullName>
    </submittedName>
</protein>
<sequence length="93" mass="10623">MSGLGCCKAEKRKDKRRNPYERSSPSATGRFSCSRDLMKPSTPSLSFLLWLPWSRFALGYALKGDARRPAWTRRGAVAPAQPLQRNRRRRSRG</sequence>
<dbReference type="AlphaFoldDB" id="A0A3L8SMD9"/>
<evidence type="ECO:0000256" key="1">
    <source>
        <dbReference type="SAM" id="MobiDB-lite"/>
    </source>
</evidence>
<gene>
    <name evidence="2" type="ORF">DV515_00005815</name>
</gene>
<name>A0A3L8SMD9_CHLGU</name>
<dbReference type="Proteomes" id="UP000276834">
    <property type="component" value="Unassembled WGS sequence"/>
</dbReference>
<organism evidence="2 3">
    <name type="scientific">Chloebia gouldiae</name>
    <name type="common">Gouldian finch</name>
    <name type="synonym">Erythrura gouldiae</name>
    <dbReference type="NCBI Taxonomy" id="44316"/>
    <lineage>
        <taxon>Eukaryota</taxon>
        <taxon>Metazoa</taxon>
        <taxon>Chordata</taxon>
        <taxon>Craniata</taxon>
        <taxon>Vertebrata</taxon>
        <taxon>Euteleostomi</taxon>
        <taxon>Archelosauria</taxon>
        <taxon>Archosauria</taxon>
        <taxon>Dinosauria</taxon>
        <taxon>Saurischia</taxon>
        <taxon>Theropoda</taxon>
        <taxon>Coelurosauria</taxon>
        <taxon>Aves</taxon>
        <taxon>Neognathae</taxon>
        <taxon>Neoaves</taxon>
        <taxon>Telluraves</taxon>
        <taxon>Australaves</taxon>
        <taxon>Passeriformes</taxon>
        <taxon>Passeroidea</taxon>
        <taxon>Passeridae</taxon>
        <taxon>Chloebia</taxon>
    </lineage>
</organism>
<evidence type="ECO:0000313" key="3">
    <source>
        <dbReference type="Proteomes" id="UP000276834"/>
    </source>
</evidence>
<feature type="compositionally biased region" description="Basic and acidic residues" evidence="1">
    <location>
        <begin position="8"/>
        <end position="20"/>
    </location>
</feature>
<feature type="region of interest" description="Disordered" evidence="1">
    <location>
        <begin position="1"/>
        <end position="35"/>
    </location>
</feature>
<reference evidence="2 3" key="1">
    <citation type="journal article" date="2018" name="Proc. R. Soc. B">
        <title>A non-coding region near Follistatin controls head colour polymorphism in the Gouldian finch.</title>
        <authorList>
            <person name="Toomey M.B."/>
            <person name="Marques C.I."/>
            <person name="Andrade P."/>
            <person name="Araujo P.M."/>
            <person name="Sabatino S."/>
            <person name="Gazda M.A."/>
            <person name="Afonso S."/>
            <person name="Lopes R.J."/>
            <person name="Corbo J.C."/>
            <person name="Carneiro M."/>
        </authorList>
    </citation>
    <scope>NUCLEOTIDE SEQUENCE [LARGE SCALE GENOMIC DNA]</scope>
    <source>
        <strain evidence="2">Red01</strain>
        <tissue evidence="2">Muscle</tissue>
    </source>
</reference>
<proteinExistence type="predicted"/>